<evidence type="ECO:0008006" key="3">
    <source>
        <dbReference type="Google" id="ProtNLM"/>
    </source>
</evidence>
<dbReference type="Gene3D" id="1.10.238.10">
    <property type="entry name" value="EF-hand"/>
    <property type="match status" value="1"/>
</dbReference>
<feature type="region of interest" description="Disordered" evidence="1">
    <location>
        <begin position="1"/>
        <end position="23"/>
    </location>
</feature>
<feature type="compositionally biased region" description="Basic residues" evidence="1">
    <location>
        <begin position="1"/>
        <end position="11"/>
    </location>
</feature>
<dbReference type="PROSITE" id="PS00018">
    <property type="entry name" value="EF_HAND_1"/>
    <property type="match status" value="1"/>
</dbReference>
<gene>
    <name evidence="2" type="ORF">LCMAC101_02720</name>
</gene>
<evidence type="ECO:0000313" key="2">
    <source>
        <dbReference type="EMBL" id="QBK85677.1"/>
    </source>
</evidence>
<proteinExistence type="predicted"/>
<sequence>MSCWRRKKKDSKKFPTPSQLQTGFLDSADANNDGIITRKEMESYINSQLRERDEKVFHLRKAYDDLFEKHSQLLEQIARNNIMDVNKRSNISGEAIQKFVDELLADPNVNIYGFPDKIESALYRNTIRMILGAMEKLFNNVSIDFIGHKITVVMEPTVLSEEDFSDT</sequence>
<accession>A0A481YRX3</accession>
<dbReference type="EMBL" id="MK500327">
    <property type="protein sequence ID" value="QBK85677.1"/>
    <property type="molecule type" value="Genomic_DNA"/>
</dbReference>
<evidence type="ECO:0000256" key="1">
    <source>
        <dbReference type="SAM" id="MobiDB-lite"/>
    </source>
</evidence>
<organism evidence="2">
    <name type="scientific">Marseillevirus LCMAC101</name>
    <dbReference type="NCBI Taxonomy" id="2506602"/>
    <lineage>
        <taxon>Viruses</taxon>
        <taxon>Varidnaviria</taxon>
        <taxon>Bamfordvirae</taxon>
        <taxon>Nucleocytoviricota</taxon>
        <taxon>Megaviricetes</taxon>
        <taxon>Pimascovirales</taxon>
        <taxon>Pimascovirales incertae sedis</taxon>
        <taxon>Marseilleviridae</taxon>
    </lineage>
</organism>
<name>A0A481YRX3_9VIRU</name>
<protein>
    <recommendedName>
        <fullName evidence="3">EF-hand domain-containing protein</fullName>
    </recommendedName>
</protein>
<reference evidence="2" key="1">
    <citation type="journal article" date="2019" name="MBio">
        <title>Virus Genomes from Deep Sea Sediments Expand the Ocean Megavirome and Support Independent Origins of Viral Gigantism.</title>
        <authorList>
            <person name="Backstrom D."/>
            <person name="Yutin N."/>
            <person name="Jorgensen S.L."/>
            <person name="Dharamshi J."/>
            <person name="Homa F."/>
            <person name="Zaremba-Niedwiedzka K."/>
            <person name="Spang A."/>
            <person name="Wolf Y.I."/>
            <person name="Koonin E.V."/>
            <person name="Ettema T.J."/>
        </authorList>
    </citation>
    <scope>NUCLEOTIDE SEQUENCE</scope>
</reference>
<dbReference type="InterPro" id="IPR018247">
    <property type="entry name" value="EF_Hand_1_Ca_BS"/>
</dbReference>